<sequence>MKAAKAQALDIDLQKENATLQAEAELMRLYREAETLYRSMQEYQNTFESGRNLNLLKQAVTGGQINMIEYFVEVSVIYQSRQNLLQLENQYQKAMARIYKGRL</sequence>
<name>W4P7W9_9BACE</name>
<evidence type="ECO:0000313" key="2">
    <source>
        <dbReference type="Proteomes" id="UP000018861"/>
    </source>
</evidence>
<accession>W4P7W9</accession>
<evidence type="ECO:0000313" key="1">
    <source>
        <dbReference type="EMBL" id="GAE15239.1"/>
    </source>
</evidence>
<comment type="caution">
    <text evidence="1">The sequence shown here is derived from an EMBL/GenBank/DDBJ whole genome shotgun (WGS) entry which is preliminary data.</text>
</comment>
<dbReference type="Proteomes" id="UP000018861">
    <property type="component" value="Unassembled WGS sequence"/>
</dbReference>
<dbReference type="GO" id="GO:0015562">
    <property type="term" value="F:efflux transmembrane transporter activity"/>
    <property type="evidence" value="ECO:0007669"/>
    <property type="project" value="InterPro"/>
</dbReference>
<proteinExistence type="predicted"/>
<reference evidence="1 2" key="1">
    <citation type="journal article" date="2014" name="Genome Announc.">
        <title>Draft Genome Sequences of Three Strains of Bacteroides pyogenes Isolated from a Cat and Swine.</title>
        <authorList>
            <person name="Sakamoto M."/>
            <person name="Oshima K."/>
            <person name="Suda W."/>
            <person name="Kitamura K."/>
            <person name="Iida T."/>
            <person name="Hattori M."/>
            <person name="Ohkuma M."/>
        </authorList>
    </citation>
    <scope>NUCLEOTIDE SEQUENCE [LARGE SCALE GENOMIC DNA]</scope>
    <source>
        <strain evidence="1 2">JCM 6292</strain>
    </source>
</reference>
<gene>
    <name evidence="1" type="ORF">JCM6292_1487</name>
</gene>
<dbReference type="SUPFAM" id="SSF56954">
    <property type="entry name" value="Outer membrane efflux proteins (OEP)"/>
    <property type="match status" value="1"/>
</dbReference>
<dbReference type="AlphaFoldDB" id="W4P7W9"/>
<evidence type="ECO:0008006" key="3">
    <source>
        <dbReference type="Google" id="ProtNLM"/>
    </source>
</evidence>
<dbReference type="EMBL" id="BAIQ01000013">
    <property type="protein sequence ID" value="GAE15239.1"/>
    <property type="molecule type" value="Genomic_DNA"/>
</dbReference>
<dbReference type="Gene3D" id="1.20.1600.10">
    <property type="entry name" value="Outer membrane efflux proteins (OEP)"/>
    <property type="match status" value="1"/>
</dbReference>
<protein>
    <recommendedName>
        <fullName evidence="3">Outer membrane efflux protein</fullName>
    </recommendedName>
</protein>
<organism evidence="1 2">
    <name type="scientific">Bacteroides pyogenes JCM 6292</name>
    <dbReference type="NCBI Taxonomy" id="1235809"/>
    <lineage>
        <taxon>Bacteria</taxon>
        <taxon>Pseudomonadati</taxon>
        <taxon>Bacteroidota</taxon>
        <taxon>Bacteroidia</taxon>
        <taxon>Bacteroidales</taxon>
        <taxon>Bacteroidaceae</taxon>
        <taxon>Bacteroides</taxon>
    </lineage>
</organism>